<evidence type="ECO:0000313" key="3">
    <source>
        <dbReference type="Proteomes" id="UP001295444"/>
    </source>
</evidence>
<evidence type="ECO:0000313" key="2">
    <source>
        <dbReference type="EMBL" id="CAH2285157.1"/>
    </source>
</evidence>
<feature type="region of interest" description="Disordered" evidence="1">
    <location>
        <begin position="118"/>
        <end position="160"/>
    </location>
</feature>
<reference evidence="2" key="1">
    <citation type="submission" date="2022-03" db="EMBL/GenBank/DDBJ databases">
        <authorList>
            <person name="Alioto T."/>
            <person name="Alioto T."/>
            <person name="Gomez Garrido J."/>
        </authorList>
    </citation>
    <scope>NUCLEOTIDE SEQUENCE</scope>
</reference>
<protein>
    <submittedName>
        <fullName evidence="2">Uncharacterized protein</fullName>
    </submittedName>
</protein>
<dbReference type="AlphaFoldDB" id="A0AAD1S142"/>
<evidence type="ECO:0000256" key="1">
    <source>
        <dbReference type="SAM" id="MobiDB-lite"/>
    </source>
</evidence>
<dbReference type="EMBL" id="OW240915">
    <property type="protein sequence ID" value="CAH2285157.1"/>
    <property type="molecule type" value="Genomic_DNA"/>
</dbReference>
<feature type="region of interest" description="Disordered" evidence="1">
    <location>
        <begin position="1"/>
        <end position="78"/>
    </location>
</feature>
<keyword evidence="3" id="KW-1185">Reference proteome</keyword>
<sequence length="185" mass="20282">MGEGRTSPARSNTRGPRAEAAAPKRPHRKKDPAARYTCSLASIPATGQNSQDPRAPRAETAAAKQPLGKRRSSRQVLVPHASIPTAGKQHMGPPEMNSVVPELGGSEEAYVVRLLKPRQNKDKGGRNIKRGINIRGKQVQGNDRRTPNPSDNREINSDSLKTQTTNKILHRLRQHCMIGINPTRT</sequence>
<organism evidence="2 3">
    <name type="scientific">Pelobates cultripes</name>
    <name type="common">Western spadefoot toad</name>
    <dbReference type="NCBI Taxonomy" id="61616"/>
    <lineage>
        <taxon>Eukaryota</taxon>
        <taxon>Metazoa</taxon>
        <taxon>Chordata</taxon>
        <taxon>Craniata</taxon>
        <taxon>Vertebrata</taxon>
        <taxon>Euteleostomi</taxon>
        <taxon>Amphibia</taxon>
        <taxon>Batrachia</taxon>
        <taxon>Anura</taxon>
        <taxon>Pelobatoidea</taxon>
        <taxon>Pelobatidae</taxon>
        <taxon>Pelobates</taxon>
    </lineage>
</organism>
<dbReference type="Proteomes" id="UP001295444">
    <property type="component" value="Chromosome 04"/>
</dbReference>
<gene>
    <name evidence="2" type="ORF">PECUL_23A059778</name>
</gene>
<proteinExistence type="predicted"/>
<feature type="compositionally biased region" description="Basic and acidic residues" evidence="1">
    <location>
        <begin position="142"/>
        <end position="156"/>
    </location>
</feature>
<name>A0AAD1S142_PELCU</name>
<accession>A0AAD1S142</accession>